<evidence type="ECO:0000256" key="3">
    <source>
        <dbReference type="ARBA" id="ARBA00022530"/>
    </source>
</evidence>
<keyword evidence="6 15" id="KW-0479">Metal-binding</keyword>
<dbReference type="Gene3D" id="3.40.390.10">
    <property type="entry name" value="Collagenase (Catalytic Domain)"/>
    <property type="match status" value="1"/>
</dbReference>
<evidence type="ECO:0000256" key="7">
    <source>
        <dbReference type="ARBA" id="ARBA00022729"/>
    </source>
</evidence>
<dbReference type="InterPro" id="IPR010294">
    <property type="entry name" value="ADAMTS_spacer1"/>
</dbReference>
<keyword evidence="20" id="KW-1185">Reference proteome</keyword>
<dbReference type="InterPro" id="IPR045371">
    <property type="entry name" value="ADAMTS_CR_3"/>
</dbReference>
<feature type="domain" description="Peptidase M12B" evidence="18">
    <location>
        <begin position="259"/>
        <end position="472"/>
    </location>
</feature>
<keyword evidence="16" id="KW-0175">Coiled coil</keyword>
<dbReference type="InterPro" id="IPR001590">
    <property type="entry name" value="Peptidase_M12B"/>
</dbReference>
<evidence type="ECO:0000256" key="16">
    <source>
        <dbReference type="SAM" id="Coils"/>
    </source>
</evidence>
<proteinExistence type="predicted"/>
<dbReference type="Pfam" id="PF00090">
    <property type="entry name" value="TSP_1"/>
    <property type="match status" value="1"/>
</dbReference>
<keyword evidence="11" id="KW-0482">Metalloprotease</keyword>
<comment type="subcellular location">
    <subcellularLocation>
        <location evidence="1">Secreted</location>
        <location evidence="1">Extracellular space</location>
        <location evidence="1">Extracellular matrix</location>
    </subcellularLocation>
</comment>
<keyword evidence="8" id="KW-0677">Repeat</keyword>
<evidence type="ECO:0000256" key="14">
    <source>
        <dbReference type="ARBA" id="ARBA00023180"/>
    </source>
</evidence>
<evidence type="ECO:0000256" key="17">
    <source>
        <dbReference type="SAM" id="MobiDB-lite"/>
    </source>
</evidence>
<evidence type="ECO:0000256" key="11">
    <source>
        <dbReference type="ARBA" id="ARBA00023049"/>
    </source>
</evidence>
<dbReference type="PANTHER" id="PTHR13723">
    <property type="entry name" value="ADAMTS A DISINTEGRIN AND METALLOPROTEASE WITH THROMBOSPONDIN MOTIFS PROTEASE"/>
    <property type="match status" value="1"/>
</dbReference>
<dbReference type="Pfam" id="PF19236">
    <property type="entry name" value="ADAMTS_CR_3"/>
    <property type="match status" value="1"/>
</dbReference>
<dbReference type="Proteomes" id="UP001359485">
    <property type="component" value="Unassembled WGS sequence"/>
</dbReference>
<dbReference type="PROSITE" id="PS50215">
    <property type="entry name" value="ADAM_MEPRO"/>
    <property type="match status" value="1"/>
</dbReference>
<dbReference type="Gene3D" id="2.60.120.830">
    <property type="match status" value="1"/>
</dbReference>
<dbReference type="PANTHER" id="PTHR13723:SF200">
    <property type="entry name" value="ADAM METALLOPEPTIDASE WITH THROMBOSPONDIN TYPE 1 MOTIF B, ISOFORM B"/>
    <property type="match status" value="1"/>
</dbReference>
<keyword evidence="4" id="KW-0645">Protease</keyword>
<evidence type="ECO:0000256" key="13">
    <source>
        <dbReference type="ARBA" id="ARBA00023157"/>
    </source>
</evidence>
<accession>A0ABR1AYY7</accession>
<feature type="binding site" evidence="15">
    <location>
        <position position="411"/>
    </location>
    <ligand>
        <name>Zn(2+)</name>
        <dbReference type="ChEBI" id="CHEBI:29105"/>
        <note>catalytic</note>
    </ligand>
</feature>
<dbReference type="InterPro" id="IPR050439">
    <property type="entry name" value="ADAMTS_ADAMTS-like"/>
</dbReference>
<dbReference type="PRINTS" id="PR01857">
    <property type="entry name" value="ADAMTSFAMILY"/>
</dbReference>
<dbReference type="InterPro" id="IPR036383">
    <property type="entry name" value="TSP1_rpt_sf"/>
</dbReference>
<feature type="binding site" evidence="15">
    <location>
        <position position="417"/>
    </location>
    <ligand>
        <name>Zn(2+)</name>
        <dbReference type="ChEBI" id="CHEBI:29105"/>
        <note>catalytic</note>
    </ligand>
</feature>
<dbReference type="InterPro" id="IPR041645">
    <property type="entry name" value="ADAMTS_CR_2"/>
</dbReference>
<dbReference type="Pfam" id="PF05986">
    <property type="entry name" value="ADAMTS_spacer1"/>
    <property type="match status" value="1"/>
</dbReference>
<evidence type="ECO:0000256" key="8">
    <source>
        <dbReference type="ARBA" id="ARBA00022737"/>
    </source>
</evidence>
<dbReference type="Pfam" id="PF01421">
    <property type="entry name" value="Reprolysin"/>
    <property type="match status" value="1"/>
</dbReference>
<evidence type="ECO:0000256" key="15">
    <source>
        <dbReference type="PROSITE-ProRule" id="PRU00276"/>
    </source>
</evidence>
<dbReference type="InterPro" id="IPR024079">
    <property type="entry name" value="MetalloPept_cat_dom_sf"/>
</dbReference>
<evidence type="ECO:0000259" key="18">
    <source>
        <dbReference type="PROSITE" id="PS50215"/>
    </source>
</evidence>
<dbReference type="Pfam" id="PF17771">
    <property type="entry name" value="ADAMTS_CR_2"/>
    <property type="match status" value="1"/>
</dbReference>
<sequence length="1171" mass="133342">MKTYDCCLVSGYAQVSRWLYSGKVGNYSLTIPVLVDDDGEELDTNVAFNRQKRNAQPLNLNYKLEIEGEQLVVQLFPNYDFISPNLVIERWMKNNRTRKYVRRNYYTDKTQEKAKEEGGTGRWKRNAIEPNTIDTECHYVGKVKGQLKSRVALSACNNGLAGVIVSEKHGEYWLEPVKENHSTEGSKQHIIFKRATVVPENKKKKRKKKRKHEKNCGTREPRRLKEMRLEWQQQPGQMKVQGRGRSRKNRWRRSVSKERYVEALIVADTSMIKFHQDTYVETYLLTIMNMVSALYQDPSIGNQVNIAVVNVILLDEEAHLDGLNITVNADKTLESFCKWQEQQNFEGDDHPNHHDVAILITREDICARSNTPCGTLGVAHVGGMCEKERSCNVNEDNGITVAHTITHELGHNFGMFHDTEKVGCSRRNGTTQHVMTPSFEADTVEIAWSPCSRRDITNFLDKGLGKCLNDKPTPDENYEYPELPPGAIYDASFQCQLQFGSKGMEVCTPLPEICSRLWCVVDGVCTTMLKPAAPGTVCGKNMWCINQQCVPISDKPDPIDGGWGEWGNWSECSRSCGAGVAIKERNCDFPTPAFGGKFCVGERRKYKICNTENCPDNTPSFRAVQCSSYDDKPFHGKKYKWIPYFDKAEPCELYCSDEKDTIIVPRGGAAKDGTPCRVGTRDMCIGGICKKVGCDWTVDSDAKEDKCGVCHGNGEQCDTILGFYNTTTGSGYTEVVTIPVGARNIFVEELKSSKNYIGIGSAASEKFYLNGKMEITLSGEYEVAGSIGLYEREKDVERIHIPGPLKEDIIVYIIYRGKFKNLGIQYNYTVPKLVPTTEREYEWHFSEWSVCSVTCGSGHQVSFPVCKERIFGIVDDSKCEIDSKPDKKMKVCNTQHCPTRWWTGPWQLCPATCGDSSKIFRKRTVLCIEHIDEEPVVYTQPPGFRHHHGGGIEYLETDNKKRKVLKEYLEEELNNEEHALKQFTEEEIMALPDIQCRGQEKPPELEPCPNLPPCVSSSDLDFKSDGIVRFENGFSESEINCTEYSAIRNISCEWLKNLEKKGKKIRHELRKSNETLKILYNLNKDKKSLNRKNKKVKRRKKEKLKRVNKVGDIEELQNGLKIDQVYLRKSNSTVSSNSSQTNSKNVNLLKSAKSKAMNYVYYKSYRRKHRH</sequence>
<dbReference type="InterPro" id="IPR000884">
    <property type="entry name" value="TSP1_rpt"/>
</dbReference>
<evidence type="ECO:0000256" key="6">
    <source>
        <dbReference type="ARBA" id="ARBA00022723"/>
    </source>
</evidence>
<keyword evidence="3" id="KW-0272">Extracellular matrix</keyword>
<dbReference type="PROSITE" id="PS50092">
    <property type="entry name" value="TSP1"/>
    <property type="match status" value="2"/>
</dbReference>
<evidence type="ECO:0000256" key="10">
    <source>
        <dbReference type="ARBA" id="ARBA00022833"/>
    </source>
</evidence>
<evidence type="ECO:0000256" key="1">
    <source>
        <dbReference type="ARBA" id="ARBA00004498"/>
    </source>
</evidence>
<evidence type="ECO:0000313" key="20">
    <source>
        <dbReference type="Proteomes" id="UP001359485"/>
    </source>
</evidence>
<keyword evidence="9" id="KW-0378">Hydrolase</keyword>
<feature type="region of interest" description="Disordered" evidence="17">
    <location>
        <begin position="200"/>
        <end position="219"/>
    </location>
</feature>
<evidence type="ECO:0000256" key="2">
    <source>
        <dbReference type="ARBA" id="ARBA00022525"/>
    </source>
</evidence>
<dbReference type="InterPro" id="IPR013273">
    <property type="entry name" value="ADAMTS/ADAMTS-like"/>
</dbReference>
<evidence type="ECO:0000256" key="5">
    <source>
        <dbReference type="ARBA" id="ARBA00022685"/>
    </source>
</evidence>
<evidence type="ECO:0000313" key="19">
    <source>
        <dbReference type="EMBL" id="KAK6631573.1"/>
    </source>
</evidence>
<organism evidence="19 20">
    <name type="scientific">Polyplax serrata</name>
    <name type="common">Common mouse louse</name>
    <dbReference type="NCBI Taxonomy" id="468196"/>
    <lineage>
        <taxon>Eukaryota</taxon>
        <taxon>Metazoa</taxon>
        <taxon>Ecdysozoa</taxon>
        <taxon>Arthropoda</taxon>
        <taxon>Hexapoda</taxon>
        <taxon>Insecta</taxon>
        <taxon>Pterygota</taxon>
        <taxon>Neoptera</taxon>
        <taxon>Paraneoptera</taxon>
        <taxon>Psocodea</taxon>
        <taxon>Troctomorpha</taxon>
        <taxon>Phthiraptera</taxon>
        <taxon>Anoplura</taxon>
        <taxon>Polyplacidae</taxon>
        <taxon>Polyplax</taxon>
    </lineage>
</organism>
<reference evidence="19 20" key="1">
    <citation type="submission" date="2023-09" db="EMBL/GenBank/DDBJ databases">
        <title>Genomes of two closely related lineages of the louse Polyplax serrata with different host specificities.</title>
        <authorList>
            <person name="Martinu J."/>
            <person name="Tarabai H."/>
            <person name="Stefka J."/>
            <person name="Hypsa V."/>
        </authorList>
    </citation>
    <scope>NUCLEOTIDE SEQUENCE [LARGE SCALE GENOMIC DNA]</scope>
    <source>
        <strain evidence="19">98ZLc_SE</strain>
    </source>
</reference>
<dbReference type="SMART" id="SM00209">
    <property type="entry name" value="TSP1"/>
    <property type="match status" value="2"/>
</dbReference>
<feature type="coiled-coil region" evidence="16">
    <location>
        <begin position="1055"/>
        <end position="1106"/>
    </location>
</feature>
<dbReference type="SUPFAM" id="SSF82895">
    <property type="entry name" value="TSP-1 type 1 repeat"/>
    <property type="match status" value="2"/>
</dbReference>
<dbReference type="CDD" id="cd04273">
    <property type="entry name" value="ZnMc_ADAMTS_like"/>
    <property type="match status" value="1"/>
</dbReference>
<dbReference type="InterPro" id="IPR002870">
    <property type="entry name" value="Peptidase_M12B_N"/>
</dbReference>
<feature type="active site" evidence="15">
    <location>
        <position position="408"/>
    </location>
</feature>
<keyword evidence="10 15" id="KW-0862">Zinc</keyword>
<dbReference type="Gene3D" id="3.40.1620.60">
    <property type="match status" value="1"/>
</dbReference>
<dbReference type="Gene3D" id="2.20.100.10">
    <property type="entry name" value="Thrombospondin type-1 (TSP1) repeat"/>
    <property type="match status" value="2"/>
</dbReference>
<feature type="compositionally biased region" description="Basic residues" evidence="17">
    <location>
        <begin position="202"/>
        <end position="213"/>
    </location>
</feature>
<dbReference type="SMART" id="SM00608">
    <property type="entry name" value="ACR"/>
    <property type="match status" value="1"/>
</dbReference>
<dbReference type="Pfam" id="PF01562">
    <property type="entry name" value="Pep_M12B_propep"/>
    <property type="match status" value="1"/>
</dbReference>
<dbReference type="InterPro" id="IPR006586">
    <property type="entry name" value="ADAM_Cys-rich"/>
</dbReference>
<evidence type="ECO:0000256" key="9">
    <source>
        <dbReference type="ARBA" id="ARBA00022801"/>
    </source>
</evidence>
<gene>
    <name evidence="19" type="ORF">RUM44_006102</name>
</gene>
<name>A0ABR1AYY7_POLSC</name>
<evidence type="ECO:0000256" key="12">
    <source>
        <dbReference type="ARBA" id="ARBA00023145"/>
    </source>
</evidence>
<keyword evidence="14" id="KW-0325">Glycoprotein</keyword>
<dbReference type="Pfam" id="PF19030">
    <property type="entry name" value="TSP1_ADAMTS"/>
    <property type="match status" value="1"/>
</dbReference>
<comment type="caution">
    <text evidence="19">The sequence shown here is derived from an EMBL/GenBank/DDBJ whole genome shotgun (WGS) entry which is preliminary data.</text>
</comment>
<evidence type="ECO:0000256" key="4">
    <source>
        <dbReference type="ARBA" id="ARBA00022670"/>
    </source>
</evidence>
<protein>
    <recommendedName>
        <fullName evidence="18">Peptidase M12B domain-containing protein</fullName>
    </recommendedName>
</protein>
<keyword evidence="13" id="KW-1015">Disulfide bond</keyword>
<keyword evidence="7" id="KW-0732">Signal</keyword>
<keyword evidence="2" id="KW-0964">Secreted</keyword>
<feature type="binding site" evidence="15">
    <location>
        <position position="407"/>
    </location>
    <ligand>
        <name>Zn(2+)</name>
        <dbReference type="ChEBI" id="CHEBI:29105"/>
        <note>catalytic</note>
    </ligand>
</feature>
<dbReference type="EMBL" id="JAWJWF010000006">
    <property type="protein sequence ID" value="KAK6631573.1"/>
    <property type="molecule type" value="Genomic_DNA"/>
</dbReference>
<keyword evidence="5" id="KW-0165">Cleavage on pair of basic residues</keyword>
<comment type="caution">
    <text evidence="15">Lacks conserved residue(s) required for the propagation of feature annotation.</text>
</comment>
<dbReference type="SUPFAM" id="SSF55486">
    <property type="entry name" value="Metalloproteases ('zincins'), catalytic domain"/>
    <property type="match status" value="1"/>
</dbReference>
<keyword evidence="12" id="KW-0865">Zymogen</keyword>